<keyword evidence="5" id="KW-0732">Signal</keyword>
<dbReference type="RefSeq" id="XP_018294426.1">
    <property type="nucleotide sequence ID" value="XM_018439213.1"/>
</dbReference>
<protein>
    <recommendedName>
        <fullName evidence="2">alpha-galactosidase</fullName>
        <ecNumber evidence="2">3.2.1.22</ecNumber>
    </recommendedName>
</protein>
<dbReference type="InterPro" id="IPR017853">
    <property type="entry name" value="GH"/>
</dbReference>
<dbReference type="Gene3D" id="3.20.20.70">
    <property type="entry name" value="Aldolase class I"/>
    <property type="match status" value="1"/>
</dbReference>
<dbReference type="CDD" id="cd14791">
    <property type="entry name" value="GH36"/>
    <property type="match status" value="1"/>
</dbReference>
<proteinExistence type="predicted"/>
<dbReference type="EMBL" id="KV440976">
    <property type="protein sequence ID" value="OAD76386.1"/>
    <property type="molecule type" value="Genomic_DNA"/>
</dbReference>
<dbReference type="EC" id="3.2.1.22" evidence="2"/>
<evidence type="ECO:0000256" key="2">
    <source>
        <dbReference type="ARBA" id="ARBA00012755"/>
    </source>
</evidence>
<evidence type="ECO:0000313" key="6">
    <source>
        <dbReference type="EMBL" id="OAD76386.1"/>
    </source>
</evidence>
<dbReference type="STRING" id="763407.A0A162Q1N8"/>
<evidence type="ECO:0000313" key="7">
    <source>
        <dbReference type="Proteomes" id="UP000077315"/>
    </source>
</evidence>
<dbReference type="PANTHER" id="PTHR43053">
    <property type="entry name" value="GLYCOSIDASE FAMILY 31"/>
    <property type="match status" value="1"/>
</dbReference>
<dbReference type="GO" id="GO:0004557">
    <property type="term" value="F:alpha-galactosidase activity"/>
    <property type="evidence" value="ECO:0007669"/>
    <property type="project" value="UniProtKB-EC"/>
</dbReference>
<evidence type="ECO:0000256" key="4">
    <source>
        <dbReference type="ARBA" id="ARBA00023295"/>
    </source>
</evidence>
<name>A0A162Q1N8_PHYB8</name>
<comment type="catalytic activity">
    <reaction evidence="1">
        <text>Hydrolysis of terminal, non-reducing alpha-D-galactose residues in alpha-D-galactosides, including galactose oligosaccharides, galactomannans and galactolipids.</text>
        <dbReference type="EC" id="3.2.1.22"/>
    </reaction>
</comment>
<dbReference type="AlphaFoldDB" id="A0A162Q1N8"/>
<dbReference type="Proteomes" id="UP000077315">
    <property type="component" value="Unassembled WGS sequence"/>
</dbReference>
<evidence type="ECO:0000256" key="1">
    <source>
        <dbReference type="ARBA" id="ARBA00001255"/>
    </source>
</evidence>
<evidence type="ECO:0000256" key="3">
    <source>
        <dbReference type="ARBA" id="ARBA00022801"/>
    </source>
</evidence>
<dbReference type="OrthoDB" id="5795902at2759"/>
<dbReference type="GO" id="GO:0016052">
    <property type="term" value="P:carbohydrate catabolic process"/>
    <property type="evidence" value="ECO:0007669"/>
    <property type="project" value="InterPro"/>
</dbReference>
<dbReference type="PANTHER" id="PTHR43053:SF3">
    <property type="entry name" value="ALPHA-GALACTOSIDASE C-RELATED"/>
    <property type="match status" value="1"/>
</dbReference>
<accession>A0A162Q1N8</accession>
<sequence length="709" mass="80997">MILTIIAASFIFFPVSYAMSLFDTLINSSPLVNAHYFHDGSSHALTEQLASQDRTQHPLVFKQAFEKLTETRYELTYSVKALRDSVRLRHLEFIMDLPIKGHTMMAEGFQSWSLSKEMDSNSRLSSIPTLVAWKTKFDLQSDSPFYNYSGKPGVIHSNGYTYFRDPEEENILFLGSVSENTGYTYFQADMNKGHFSIYKDIDGKNLAKGETLAIKIYLDYREDMSAIWKDYAAYYPKQTKAPRRPLTGWTSWYNTYEKITESDVLDNLNAIKEHKYPIDLFQIDDGYEIAIGDWLDVDSEKFPRGMQILATEIKEAGYLPGLWLAPFAVGVDSNIVKEHKSWIVTDSQGNLLTAGPNWGGFYSIDIYNPEVRGYLQQVFDVVIEEWGYGMLKLDFLFAAAMIPRNGKSRGEIMWDAIELIQELTNDRAILLGSGVPLPSTWGRLDYCRISNDASPWWDNSVLRLANVRERVSTSNALVSTLHRWPMQSMFGTDPDVFFIRSENNKLTEDERHTLFAINVILGQMALMSDNVDTYSDSEHKLYASLFPKAETEVDAVRQISPDVYQISYHSHRHNYSTYINLSPVPHSLKLSDRYYFEQDNVLLSGQVVWHKPSDTIELRPHQTRTLLHVENGFAGSTGHIIPGWEIENWEGSEEGLKIEIRGSLKNENFKIFIHNGEGMLPETVYINGEEADVEHISVEGDLHIGQVVV</sequence>
<gene>
    <name evidence="6" type="ORF">PHYBLDRAFT_186262</name>
</gene>
<evidence type="ECO:0000256" key="5">
    <source>
        <dbReference type="SAM" id="SignalP"/>
    </source>
</evidence>
<dbReference type="SUPFAM" id="SSF51445">
    <property type="entry name" value="(Trans)glycosidases"/>
    <property type="match status" value="1"/>
</dbReference>
<keyword evidence="3 6" id="KW-0378">Hydrolase</keyword>
<dbReference type="InParanoid" id="A0A162Q1N8"/>
<keyword evidence="7" id="KW-1185">Reference proteome</keyword>
<dbReference type="InterPro" id="IPR050985">
    <property type="entry name" value="Alpha-glycosidase_related"/>
</dbReference>
<reference evidence="7" key="1">
    <citation type="submission" date="2015-06" db="EMBL/GenBank/DDBJ databases">
        <title>Expansion of signal transduction pathways in fungi by whole-genome duplication.</title>
        <authorList>
            <consortium name="DOE Joint Genome Institute"/>
            <person name="Corrochano L.M."/>
            <person name="Kuo A."/>
            <person name="Marcet-Houben M."/>
            <person name="Polaino S."/>
            <person name="Salamov A."/>
            <person name="Villalobos J.M."/>
            <person name="Alvarez M.I."/>
            <person name="Avalos J."/>
            <person name="Benito E.P."/>
            <person name="Benoit I."/>
            <person name="Burger G."/>
            <person name="Camino L.P."/>
            <person name="Canovas D."/>
            <person name="Cerda-Olmedo E."/>
            <person name="Cheng J.-F."/>
            <person name="Dominguez A."/>
            <person name="Elias M."/>
            <person name="Eslava A.P."/>
            <person name="Glaser F."/>
            <person name="Grimwood J."/>
            <person name="Gutierrez G."/>
            <person name="Heitman J."/>
            <person name="Henrissat B."/>
            <person name="Iturriaga E.A."/>
            <person name="Lang B.F."/>
            <person name="Lavin J.L."/>
            <person name="Lee S."/>
            <person name="Li W."/>
            <person name="Lindquist E."/>
            <person name="Lopez-Garcia S."/>
            <person name="Luque E.M."/>
            <person name="Marcos A.T."/>
            <person name="Martin J."/>
            <person name="McCluskey K."/>
            <person name="Medina H.R."/>
            <person name="Miralles-Duran A."/>
            <person name="Miyazaki A."/>
            <person name="Munoz-Torres E."/>
            <person name="Oguiza J.A."/>
            <person name="Ohm R."/>
            <person name="Olmedo M."/>
            <person name="Orejas M."/>
            <person name="Ortiz-Castellanos L."/>
            <person name="Pisabarro A.G."/>
            <person name="Rodriguez-Romero J."/>
            <person name="Ruiz-Herrera J."/>
            <person name="Ruiz-Vazquez R."/>
            <person name="Sanz C."/>
            <person name="Schackwitz W."/>
            <person name="Schmutz J."/>
            <person name="Shahriari M."/>
            <person name="Shelest E."/>
            <person name="Silva-Franco F."/>
            <person name="Soanes D."/>
            <person name="Syed K."/>
            <person name="Tagua V.G."/>
            <person name="Talbot N.J."/>
            <person name="Thon M."/>
            <person name="De vries R.P."/>
            <person name="Wiebenga A."/>
            <person name="Yadav J.S."/>
            <person name="Braun E.L."/>
            <person name="Baker S."/>
            <person name="Garre V."/>
            <person name="Horwitz B."/>
            <person name="Torres-Martinez S."/>
            <person name="Idnurm A."/>
            <person name="Herrera-Estrella A."/>
            <person name="Gabaldon T."/>
            <person name="Grigoriev I.V."/>
        </authorList>
    </citation>
    <scope>NUCLEOTIDE SEQUENCE [LARGE SCALE GENOMIC DNA]</scope>
    <source>
        <strain evidence="7">NRRL 1555(-)</strain>
    </source>
</reference>
<feature type="chain" id="PRO_5007838839" description="alpha-galactosidase" evidence="5">
    <location>
        <begin position="19"/>
        <end position="709"/>
    </location>
</feature>
<dbReference type="InterPro" id="IPR002252">
    <property type="entry name" value="Glyco_hydro_36"/>
</dbReference>
<organism evidence="6 7">
    <name type="scientific">Phycomyces blakesleeanus (strain ATCC 8743b / DSM 1359 / FGSC 10004 / NBRC 33097 / NRRL 1555)</name>
    <dbReference type="NCBI Taxonomy" id="763407"/>
    <lineage>
        <taxon>Eukaryota</taxon>
        <taxon>Fungi</taxon>
        <taxon>Fungi incertae sedis</taxon>
        <taxon>Mucoromycota</taxon>
        <taxon>Mucoromycotina</taxon>
        <taxon>Mucoromycetes</taxon>
        <taxon>Mucorales</taxon>
        <taxon>Phycomycetaceae</taxon>
        <taxon>Phycomyces</taxon>
    </lineage>
</organism>
<feature type="signal peptide" evidence="5">
    <location>
        <begin position="1"/>
        <end position="18"/>
    </location>
</feature>
<dbReference type="GeneID" id="29000119"/>
<dbReference type="VEuPathDB" id="FungiDB:PHYBLDRAFT_186262"/>
<dbReference type="InterPro" id="IPR013785">
    <property type="entry name" value="Aldolase_TIM"/>
</dbReference>
<dbReference type="Pfam" id="PF02065">
    <property type="entry name" value="Melibiase"/>
    <property type="match status" value="1"/>
</dbReference>
<keyword evidence="4" id="KW-0326">Glycosidase</keyword>